<dbReference type="GO" id="GO:0022857">
    <property type="term" value="F:transmembrane transporter activity"/>
    <property type="evidence" value="ECO:0007669"/>
    <property type="project" value="InterPro"/>
</dbReference>
<evidence type="ECO:0000256" key="3">
    <source>
        <dbReference type="ARBA" id="ARBA00022989"/>
    </source>
</evidence>
<feature type="transmembrane region" description="Helical" evidence="7">
    <location>
        <begin position="196"/>
        <end position="215"/>
    </location>
</feature>
<organism evidence="9 10">
    <name type="scientific">Thelonectria olida</name>
    <dbReference type="NCBI Taxonomy" id="1576542"/>
    <lineage>
        <taxon>Eukaryota</taxon>
        <taxon>Fungi</taxon>
        <taxon>Dikarya</taxon>
        <taxon>Ascomycota</taxon>
        <taxon>Pezizomycotina</taxon>
        <taxon>Sordariomycetes</taxon>
        <taxon>Hypocreomycetidae</taxon>
        <taxon>Hypocreales</taxon>
        <taxon>Nectriaceae</taxon>
        <taxon>Thelonectria</taxon>
    </lineage>
</organism>
<feature type="transmembrane region" description="Helical" evidence="7">
    <location>
        <begin position="156"/>
        <end position="175"/>
    </location>
</feature>
<dbReference type="Gene3D" id="1.20.1250.20">
    <property type="entry name" value="MFS general substrate transporter like domains"/>
    <property type="match status" value="2"/>
</dbReference>
<feature type="transmembrane region" description="Helical" evidence="7">
    <location>
        <begin position="353"/>
        <end position="373"/>
    </location>
</feature>
<dbReference type="GO" id="GO:0016020">
    <property type="term" value="C:membrane"/>
    <property type="evidence" value="ECO:0007669"/>
    <property type="project" value="UniProtKB-SubCell"/>
</dbReference>
<evidence type="ECO:0000259" key="8">
    <source>
        <dbReference type="PROSITE" id="PS50850"/>
    </source>
</evidence>
<dbReference type="AlphaFoldDB" id="A0A9P8WCA7"/>
<feature type="transmembrane region" description="Helical" evidence="7">
    <location>
        <begin position="329"/>
        <end position="347"/>
    </location>
</feature>
<feature type="domain" description="Major facilitator superfamily (MFS) profile" evidence="8">
    <location>
        <begin position="1"/>
        <end position="458"/>
    </location>
</feature>
<comment type="caution">
    <text evidence="9">The sequence shown here is derived from an EMBL/GenBank/DDBJ whole genome shotgun (WGS) entry which is preliminary data.</text>
</comment>
<dbReference type="PANTHER" id="PTHR42718:SF23">
    <property type="entry name" value="MAJOR FACILITATOR SUPERFAMILY (MFS) PROFILE DOMAIN-CONTAINING PROTEIN"/>
    <property type="match status" value="1"/>
</dbReference>
<evidence type="ECO:0000256" key="5">
    <source>
        <dbReference type="ARBA" id="ARBA00023180"/>
    </source>
</evidence>
<keyword evidence="5" id="KW-0325">Glycoprotein</keyword>
<dbReference type="PROSITE" id="PS50850">
    <property type="entry name" value="MFS"/>
    <property type="match status" value="1"/>
</dbReference>
<comment type="subcellular location">
    <subcellularLocation>
        <location evidence="1">Membrane</location>
        <topology evidence="1">Multi-pass membrane protein</topology>
    </subcellularLocation>
</comment>
<feature type="transmembrane region" description="Helical" evidence="7">
    <location>
        <begin position="34"/>
        <end position="52"/>
    </location>
</feature>
<dbReference type="InterPro" id="IPR005829">
    <property type="entry name" value="Sugar_transporter_CS"/>
</dbReference>
<feature type="region of interest" description="Disordered" evidence="6">
    <location>
        <begin position="471"/>
        <end position="508"/>
    </location>
</feature>
<keyword evidence="10" id="KW-1185">Reference proteome</keyword>
<feature type="transmembrane region" description="Helical" evidence="7">
    <location>
        <begin position="266"/>
        <end position="285"/>
    </location>
</feature>
<evidence type="ECO:0000313" key="10">
    <source>
        <dbReference type="Proteomes" id="UP000777438"/>
    </source>
</evidence>
<protein>
    <submittedName>
        <fullName evidence="9">Major facilitator superfamily domain-containing protein</fullName>
    </submittedName>
</protein>
<feature type="transmembrane region" description="Helical" evidence="7">
    <location>
        <begin position="227"/>
        <end position="245"/>
    </location>
</feature>
<gene>
    <name evidence="9" type="ORF">B0T10DRAFT_526744</name>
</gene>
<dbReference type="EMBL" id="JAGPYM010000004">
    <property type="protein sequence ID" value="KAH6895531.1"/>
    <property type="molecule type" value="Genomic_DNA"/>
</dbReference>
<feature type="transmembrane region" description="Helical" evidence="7">
    <location>
        <begin position="64"/>
        <end position="82"/>
    </location>
</feature>
<dbReference type="InterPro" id="IPR020846">
    <property type="entry name" value="MFS_dom"/>
</dbReference>
<dbReference type="PROSITE" id="PS00216">
    <property type="entry name" value="SUGAR_TRANSPORT_1"/>
    <property type="match status" value="1"/>
</dbReference>
<proteinExistence type="predicted"/>
<name>A0A9P8WCA7_9HYPO</name>
<dbReference type="PANTHER" id="PTHR42718">
    <property type="entry name" value="MAJOR FACILITATOR SUPERFAMILY MULTIDRUG TRANSPORTER MFSC"/>
    <property type="match status" value="1"/>
</dbReference>
<feature type="transmembrane region" description="Helical" evidence="7">
    <location>
        <begin position="125"/>
        <end position="150"/>
    </location>
</feature>
<feature type="compositionally biased region" description="Basic and acidic residues" evidence="6">
    <location>
        <begin position="471"/>
        <end position="484"/>
    </location>
</feature>
<keyword evidence="3 7" id="KW-1133">Transmembrane helix</keyword>
<sequence length="508" mass="54872">MATVAMATNTFLTGTTVIVTAAIGKDLNMSQSQISWIAAATTLTAGAFQLALGQLADLLGRKAMFLFGMGSFSACSLIVAFAQNPFWMDILCGVLGLASAMVVPPAIGILGAAYKVPSQRKNWAFAAFSAGNPLGFAVGSIVCGVAARIFDWRASFILLAIIWAVLGVASIWIVPSVEAFEPAPFKHRLKIALEQFDSIGTVLTVLGVGMLTAALTLGPSDGWKTGHVIAMLVVGFFLLVVFIFWESYWEHPLMPLHVWKDKNFSLLVSVAILGMMSFTSSNFWLALFMQEVSKYDALMVAVHLLPQVIAGVIWNIVAASILHRVNNAMIMGFGSLAYVGANLLLTFQKSHTSYWAFIFPSLIMNVIGADFQFNVTNMYVMHALPAHQQSLAGGIFNMLIRLSSTIALGISTAVYSSVKRAQGPNGDENTPFRMAYFVSVGLASMGCLFVPFLRMGTQGNSPADAGVVEPVVERDIPKEGEKSTEQPATWEREDEERRTIAGSIIEKQ</sequence>
<dbReference type="Proteomes" id="UP000777438">
    <property type="component" value="Unassembled WGS sequence"/>
</dbReference>
<evidence type="ECO:0000256" key="6">
    <source>
        <dbReference type="SAM" id="MobiDB-lite"/>
    </source>
</evidence>
<evidence type="ECO:0000256" key="2">
    <source>
        <dbReference type="ARBA" id="ARBA00022692"/>
    </source>
</evidence>
<feature type="transmembrane region" description="Helical" evidence="7">
    <location>
        <begin position="88"/>
        <end position="113"/>
    </location>
</feature>
<keyword evidence="2 7" id="KW-0812">Transmembrane</keyword>
<dbReference type="InterPro" id="IPR036259">
    <property type="entry name" value="MFS_trans_sf"/>
</dbReference>
<dbReference type="SUPFAM" id="SSF103473">
    <property type="entry name" value="MFS general substrate transporter"/>
    <property type="match status" value="1"/>
</dbReference>
<evidence type="ECO:0000256" key="1">
    <source>
        <dbReference type="ARBA" id="ARBA00004141"/>
    </source>
</evidence>
<accession>A0A9P8WCA7</accession>
<evidence type="ECO:0000256" key="4">
    <source>
        <dbReference type="ARBA" id="ARBA00023136"/>
    </source>
</evidence>
<evidence type="ECO:0000256" key="7">
    <source>
        <dbReference type="SAM" id="Phobius"/>
    </source>
</evidence>
<feature type="transmembrane region" description="Helical" evidence="7">
    <location>
        <begin position="394"/>
        <end position="414"/>
    </location>
</feature>
<evidence type="ECO:0000313" key="9">
    <source>
        <dbReference type="EMBL" id="KAH6895531.1"/>
    </source>
</evidence>
<keyword evidence="4 7" id="KW-0472">Membrane</keyword>
<dbReference type="Pfam" id="PF07690">
    <property type="entry name" value="MFS_1"/>
    <property type="match status" value="1"/>
</dbReference>
<feature type="transmembrane region" description="Helical" evidence="7">
    <location>
        <begin position="434"/>
        <end position="453"/>
    </location>
</feature>
<dbReference type="InterPro" id="IPR011701">
    <property type="entry name" value="MFS"/>
</dbReference>
<feature type="transmembrane region" description="Helical" evidence="7">
    <location>
        <begin position="297"/>
        <end position="317"/>
    </location>
</feature>
<dbReference type="OrthoDB" id="2985014at2759"/>
<reference evidence="9 10" key="1">
    <citation type="journal article" date="2021" name="Nat. Commun.">
        <title>Genetic determinants of endophytism in the Arabidopsis root mycobiome.</title>
        <authorList>
            <person name="Mesny F."/>
            <person name="Miyauchi S."/>
            <person name="Thiergart T."/>
            <person name="Pickel B."/>
            <person name="Atanasova L."/>
            <person name="Karlsson M."/>
            <person name="Huettel B."/>
            <person name="Barry K.W."/>
            <person name="Haridas S."/>
            <person name="Chen C."/>
            <person name="Bauer D."/>
            <person name="Andreopoulos W."/>
            <person name="Pangilinan J."/>
            <person name="LaButti K."/>
            <person name="Riley R."/>
            <person name="Lipzen A."/>
            <person name="Clum A."/>
            <person name="Drula E."/>
            <person name="Henrissat B."/>
            <person name="Kohler A."/>
            <person name="Grigoriev I.V."/>
            <person name="Martin F.M."/>
            <person name="Hacquard S."/>
        </authorList>
    </citation>
    <scope>NUCLEOTIDE SEQUENCE [LARGE SCALE GENOMIC DNA]</scope>
    <source>
        <strain evidence="9 10">MPI-CAGE-CH-0241</strain>
    </source>
</reference>